<feature type="domain" description="RNA polymerase sigma factor 70 region 4 type 2" evidence="6">
    <location>
        <begin position="110"/>
        <end position="162"/>
    </location>
</feature>
<evidence type="ECO:0000256" key="4">
    <source>
        <dbReference type="ARBA" id="ARBA00023163"/>
    </source>
</evidence>
<evidence type="ECO:0000259" key="5">
    <source>
        <dbReference type="Pfam" id="PF04542"/>
    </source>
</evidence>
<dbReference type="Pfam" id="PF08281">
    <property type="entry name" value="Sigma70_r4_2"/>
    <property type="match status" value="1"/>
</dbReference>
<dbReference type="PANTHER" id="PTHR43133:SF63">
    <property type="entry name" value="RNA POLYMERASE SIGMA FACTOR FECI-RELATED"/>
    <property type="match status" value="1"/>
</dbReference>
<organism evidence="7 8">
    <name type="scientific">Corticibacter populi</name>
    <dbReference type="NCBI Taxonomy" id="1550736"/>
    <lineage>
        <taxon>Bacteria</taxon>
        <taxon>Pseudomonadati</taxon>
        <taxon>Pseudomonadota</taxon>
        <taxon>Betaproteobacteria</taxon>
        <taxon>Burkholderiales</taxon>
        <taxon>Comamonadaceae</taxon>
        <taxon>Corticibacter</taxon>
    </lineage>
</organism>
<reference evidence="7 8" key="1">
    <citation type="submission" date="2018-10" db="EMBL/GenBank/DDBJ databases">
        <title>Draft genome of Cortibacter populi DSM10536.</title>
        <authorList>
            <person name="Bernier A.-M."/>
            <person name="Bernard K."/>
        </authorList>
    </citation>
    <scope>NUCLEOTIDE SEQUENCE [LARGE SCALE GENOMIC DNA]</scope>
    <source>
        <strain evidence="7 8">DSM 105136</strain>
    </source>
</reference>
<evidence type="ECO:0000313" key="7">
    <source>
        <dbReference type="EMBL" id="RMX05021.1"/>
    </source>
</evidence>
<dbReference type="NCBIfam" id="TIGR02937">
    <property type="entry name" value="sigma70-ECF"/>
    <property type="match status" value="1"/>
</dbReference>
<dbReference type="Gene3D" id="1.10.10.10">
    <property type="entry name" value="Winged helix-like DNA-binding domain superfamily/Winged helix DNA-binding domain"/>
    <property type="match status" value="1"/>
</dbReference>
<feature type="domain" description="RNA polymerase sigma-70 region 2" evidence="5">
    <location>
        <begin position="1"/>
        <end position="67"/>
    </location>
</feature>
<dbReference type="GO" id="GO:0016987">
    <property type="term" value="F:sigma factor activity"/>
    <property type="evidence" value="ECO:0007669"/>
    <property type="project" value="UniProtKB-KW"/>
</dbReference>
<dbReference type="AlphaFoldDB" id="A0A3M6QQE0"/>
<dbReference type="GO" id="GO:0006352">
    <property type="term" value="P:DNA-templated transcription initiation"/>
    <property type="evidence" value="ECO:0007669"/>
    <property type="project" value="InterPro"/>
</dbReference>
<dbReference type="InterPro" id="IPR013249">
    <property type="entry name" value="RNA_pol_sigma70_r4_t2"/>
</dbReference>
<dbReference type="EMBL" id="RDQO01000004">
    <property type="protein sequence ID" value="RMX05021.1"/>
    <property type="molecule type" value="Genomic_DNA"/>
</dbReference>
<keyword evidence="4" id="KW-0804">Transcription</keyword>
<evidence type="ECO:0000256" key="2">
    <source>
        <dbReference type="ARBA" id="ARBA00023015"/>
    </source>
</evidence>
<evidence type="ECO:0000256" key="1">
    <source>
        <dbReference type="ARBA" id="ARBA00010641"/>
    </source>
</evidence>
<dbReference type="InterPro" id="IPR036388">
    <property type="entry name" value="WH-like_DNA-bd_sf"/>
</dbReference>
<dbReference type="InterPro" id="IPR007627">
    <property type="entry name" value="RNA_pol_sigma70_r2"/>
</dbReference>
<dbReference type="GO" id="GO:0003677">
    <property type="term" value="F:DNA binding"/>
    <property type="evidence" value="ECO:0007669"/>
    <property type="project" value="InterPro"/>
</dbReference>
<name>A0A3M6QQE0_9BURK</name>
<comment type="caution">
    <text evidence="7">The sequence shown here is derived from an EMBL/GenBank/DDBJ whole genome shotgun (WGS) entry which is preliminary data.</text>
</comment>
<evidence type="ECO:0000256" key="3">
    <source>
        <dbReference type="ARBA" id="ARBA00023082"/>
    </source>
</evidence>
<dbReference type="Proteomes" id="UP000278006">
    <property type="component" value="Unassembled WGS sequence"/>
</dbReference>
<protein>
    <submittedName>
        <fullName evidence="7">Sigma-70 family RNA polymerase sigma factor</fullName>
    </submittedName>
</protein>
<dbReference type="OrthoDB" id="192021at2"/>
<dbReference type="Pfam" id="PF04542">
    <property type="entry name" value="Sigma70_r2"/>
    <property type="match status" value="1"/>
</dbReference>
<accession>A0A3M6QQE0</accession>
<dbReference type="Gene3D" id="1.10.1740.10">
    <property type="match status" value="1"/>
</dbReference>
<keyword evidence="3" id="KW-0731">Sigma factor</keyword>
<comment type="similarity">
    <text evidence="1">Belongs to the sigma-70 factor family. ECF subfamily.</text>
</comment>
<dbReference type="SUPFAM" id="SSF88946">
    <property type="entry name" value="Sigma2 domain of RNA polymerase sigma factors"/>
    <property type="match status" value="1"/>
</dbReference>
<dbReference type="RefSeq" id="WP_122230499.1">
    <property type="nucleotide sequence ID" value="NZ_RDQO01000004.1"/>
</dbReference>
<dbReference type="PANTHER" id="PTHR43133">
    <property type="entry name" value="RNA POLYMERASE ECF-TYPE SIGMA FACTO"/>
    <property type="match status" value="1"/>
</dbReference>
<keyword evidence="8" id="KW-1185">Reference proteome</keyword>
<evidence type="ECO:0000313" key="8">
    <source>
        <dbReference type="Proteomes" id="UP000278006"/>
    </source>
</evidence>
<dbReference type="InterPro" id="IPR014284">
    <property type="entry name" value="RNA_pol_sigma-70_dom"/>
</dbReference>
<evidence type="ECO:0000259" key="6">
    <source>
        <dbReference type="Pfam" id="PF08281"/>
    </source>
</evidence>
<dbReference type="InterPro" id="IPR013324">
    <property type="entry name" value="RNA_pol_sigma_r3/r4-like"/>
</dbReference>
<sequence>MFERYYRELLNFLGRKVADRAVAADLTQETYVRIYATLAREPARSIRNPRALLYRIARNLLTDHYRRGVLQAQLREPAAEAEAGEDGLAQWPGCRTQEPEVIVAARQRLEAIERAIAALPARPREAFMLYRIEGLGRAEVAARMGIGIKTVETHLEVAMQACLEQLAQLDEGLGCVDVPPRRV</sequence>
<gene>
    <name evidence="7" type="ORF">D8I35_14330</name>
</gene>
<dbReference type="InterPro" id="IPR039425">
    <property type="entry name" value="RNA_pol_sigma-70-like"/>
</dbReference>
<proteinExistence type="inferred from homology"/>
<dbReference type="SUPFAM" id="SSF88659">
    <property type="entry name" value="Sigma3 and sigma4 domains of RNA polymerase sigma factors"/>
    <property type="match status" value="1"/>
</dbReference>
<keyword evidence="2" id="KW-0805">Transcription regulation</keyword>
<dbReference type="InterPro" id="IPR013325">
    <property type="entry name" value="RNA_pol_sigma_r2"/>
</dbReference>